<evidence type="ECO:0000256" key="4">
    <source>
        <dbReference type="ARBA" id="ARBA00022519"/>
    </source>
</evidence>
<dbReference type="AlphaFoldDB" id="A0A345ZC12"/>
<evidence type="ECO:0000256" key="8">
    <source>
        <dbReference type="ARBA" id="ARBA00023136"/>
    </source>
</evidence>
<dbReference type="GO" id="GO:0005886">
    <property type="term" value="C:plasma membrane"/>
    <property type="evidence" value="ECO:0007669"/>
    <property type="project" value="UniProtKB-SubCell"/>
</dbReference>
<protein>
    <recommendedName>
        <fullName evidence="10">Type II secretion system protein GspC N-terminal domain-containing protein</fullName>
    </recommendedName>
</protein>
<dbReference type="InterPro" id="IPR024961">
    <property type="entry name" value="T2SS_GspC_N"/>
</dbReference>
<evidence type="ECO:0000313" key="12">
    <source>
        <dbReference type="Proteomes" id="UP000254834"/>
    </source>
</evidence>
<evidence type="ECO:0000256" key="5">
    <source>
        <dbReference type="ARBA" id="ARBA00022692"/>
    </source>
</evidence>
<evidence type="ECO:0000256" key="6">
    <source>
        <dbReference type="ARBA" id="ARBA00022927"/>
    </source>
</evidence>
<dbReference type="GO" id="GO:0015031">
    <property type="term" value="P:protein transport"/>
    <property type="evidence" value="ECO:0007669"/>
    <property type="project" value="UniProtKB-KW"/>
</dbReference>
<feature type="domain" description="Type II secretion system protein GspC N-terminal" evidence="10">
    <location>
        <begin position="13"/>
        <end position="171"/>
    </location>
</feature>
<evidence type="ECO:0000256" key="2">
    <source>
        <dbReference type="ARBA" id="ARBA00022448"/>
    </source>
</evidence>
<dbReference type="Gene3D" id="2.30.42.10">
    <property type="match status" value="1"/>
</dbReference>
<keyword evidence="8 9" id="KW-0472">Membrane</keyword>
<reference evidence="11 12" key="1">
    <citation type="submission" date="2017-12" db="EMBL/GenBank/DDBJ databases">
        <title>Chromulinavorax destructans is a abundant pathogen of dominant heterotrophic picoflagllates.</title>
        <authorList>
            <person name="Deeg C.M."/>
            <person name="Zimmer M."/>
            <person name="Suttle C.A."/>
        </authorList>
    </citation>
    <scope>NUCLEOTIDE SEQUENCE [LARGE SCALE GENOMIC DNA]</scope>
    <source>
        <strain evidence="11 12">SeV1</strain>
    </source>
</reference>
<name>A0A345ZC12_9BACT</name>
<dbReference type="EMBL" id="CP025544">
    <property type="protein sequence ID" value="AXK60829.1"/>
    <property type="molecule type" value="Genomic_DNA"/>
</dbReference>
<keyword evidence="2" id="KW-0813">Transport</keyword>
<dbReference type="SUPFAM" id="SSF50156">
    <property type="entry name" value="PDZ domain-like"/>
    <property type="match status" value="1"/>
</dbReference>
<keyword evidence="6" id="KW-0653">Protein transport</keyword>
<dbReference type="RefSeq" id="WP_115585844.1">
    <property type="nucleotide sequence ID" value="NZ_CP025544.1"/>
</dbReference>
<evidence type="ECO:0000256" key="3">
    <source>
        <dbReference type="ARBA" id="ARBA00022475"/>
    </source>
</evidence>
<keyword evidence="4" id="KW-0997">Cell inner membrane</keyword>
<accession>A0A345ZC12</accession>
<keyword evidence="3" id="KW-1003">Cell membrane</keyword>
<evidence type="ECO:0000313" key="11">
    <source>
        <dbReference type="EMBL" id="AXK60829.1"/>
    </source>
</evidence>
<keyword evidence="5 9" id="KW-0812">Transmembrane</keyword>
<dbReference type="Gene3D" id="2.30.30.830">
    <property type="match status" value="1"/>
</dbReference>
<sequence length="428" mass="48480">MKQSVWILNSSLLILFFISQLFLFMLQKAVPRRISIAPTAGIVIKNQVVEPVNIATIYENDLFGTYQTPASVSTKIDDSILPMPQPPKNIVSQVPLEKAPTFFAPLQAILKGVIFVKDDPASSLAIIQFKKTKEEQNYQVGDLIEDAQILKILPNRIIIIRSNGQQETLYLREEDAVHDFDAESTYLPKNVIESSSGNKYKINIDEFVNRISNLGEFITMLDLTTVYRQGKSFGCRVGKISTDSLGAMLGFKADDIIVKIDGYPLDDVTHRLAIYDHILASASGDIIEVEILRNNISMTMLYGLIDNAFKNSTFTQQDMHQKLVASLTPVQEPQDVTIQRKKVPHESENKAETDNFLEDRAIIEYQASSPMMMQVVCQEKLHQLDNHKNKLSQDREKMEPIIQDIKAQDRKNMLKQSKRNVIFNGMTQ</sequence>
<organism evidence="11 12">
    <name type="scientific">Candidatus Chromulinivorax destructor</name>
    <dbReference type="NCBI Taxonomy" id="2066483"/>
    <lineage>
        <taxon>Bacteria</taxon>
        <taxon>Candidatus Babelota</taxon>
        <taxon>Candidatus Babeliae</taxon>
        <taxon>Candidatus Babeliales</taxon>
        <taxon>Candidatus Chromulinivoraceae</taxon>
        <taxon>Candidatus Chromulinivorax</taxon>
    </lineage>
</organism>
<comment type="subcellular location">
    <subcellularLocation>
        <location evidence="1">Cell inner membrane</location>
    </subcellularLocation>
</comment>
<evidence type="ECO:0000256" key="7">
    <source>
        <dbReference type="ARBA" id="ARBA00022989"/>
    </source>
</evidence>
<keyword evidence="7 9" id="KW-1133">Transmembrane helix</keyword>
<gene>
    <name evidence="11" type="ORF">C0J27_03735</name>
</gene>
<dbReference type="OrthoDB" id="9788136at2"/>
<evidence type="ECO:0000256" key="1">
    <source>
        <dbReference type="ARBA" id="ARBA00004533"/>
    </source>
</evidence>
<keyword evidence="12" id="KW-1185">Reference proteome</keyword>
<dbReference type="Proteomes" id="UP000254834">
    <property type="component" value="Chromosome"/>
</dbReference>
<dbReference type="InterPro" id="IPR036034">
    <property type="entry name" value="PDZ_sf"/>
</dbReference>
<feature type="transmembrane region" description="Helical" evidence="9">
    <location>
        <begin position="6"/>
        <end position="26"/>
    </location>
</feature>
<dbReference type="KEGG" id="cdes:C0J27_03735"/>
<evidence type="ECO:0000259" key="10">
    <source>
        <dbReference type="Pfam" id="PF11356"/>
    </source>
</evidence>
<dbReference type="Pfam" id="PF11356">
    <property type="entry name" value="T2SSC"/>
    <property type="match status" value="1"/>
</dbReference>
<evidence type="ECO:0000256" key="9">
    <source>
        <dbReference type="SAM" id="Phobius"/>
    </source>
</evidence>
<proteinExistence type="predicted"/>